<organism evidence="7 8">
    <name type="scientific">Spirodela intermedia</name>
    <name type="common">Intermediate duckweed</name>
    <dbReference type="NCBI Taxonomy" id="51605"/>
    <lineage>
        <taxon>Eukaryota</taxon>
        <taxon>Viridiplantae</taxon>
        <taxon>Streptophyta</taxon>
        <taxon>Embryophyta</taxon>
        <taxon>Tracheophyta</taxon>
        <taxon>Spermatophyta</taxon>
        <taxon>Magnoliopsida</taxon>
        <taxon>Liliopsida</taxon>
        <taxon>Araceae</taxon>
        <taxon>Lemnoideae</taxon>
        <taxon>Spirodela</taxon>
    </lineage>
</organism>
<protein>
    <recommendedName>
        <fullName evidence="6">Fucosyltransferase</fullName>
        <ecNumber evidence="6">2.4.1.-</ecNumber>
    </recommendedName>
</protein>
<keyword evidence="6" id="KW-0333">Golgi apparatus</keyword>
<dbReference type="Pfam" id="PF03254">
    <property type="entry name" value="XG_FTase"/>
    <property type="match status" value="1"/>
</dbReference>
<evidence type="ECO:0000256" key="4">
    <source>
        <dbReference type="ARBA" id="ARBA00023180"/>
    </source>
</evidence>
<proteinExistence type="inferred from homology"/>
<comment type="function">
    <text evidence="6">May be involved in cell wall biosynthesis.</text>
</comment>
<gene>
    <name evidence="7" type="ORF">SI7747_UN021225</name>
</gene>
<evidence type="ECO:0000313" key="8">
    <source>
        <dbReference type="Proteomes" id="UP001189122"/>
    </source>
</evidence>
<keyword evidence="5 6" id="KW-0961">Cell wall biogenesis/degradation</keyword>
<dbReference type="PROSITE" id="PS51257">
    <property type="entry name" value="PROKAR_LIPOPROTEIN"/>
    <property type="match status" value="1"/>
</dbReference>
<evidence type="ECO:0000256" key="6">
    <source>
        <dbReference type="RuleBase" id="RU367004"/>
    </source>
</evidence>
<comment type="similarity">
    <text evidence="1 6">Belongs to the glycosyltransferase 37 family.</text>
</comment>
<comment type="subcellular location">
    <subcellularLocation>
        <location evidence="6">Golgi apparatus</location>
        <location evidence="6">Golgi stack membrane</location>
        <topology evidence="6">Single-pass type II membrane protein</topology>
    </subcellularLocation>
</comment>
<dbReference type="Proteomes" id="UP001189122">
    <property type="component" value="Unassembled WGS sequence"/>
</dbReference>
<evidence type="ECO:0000256" key="5">
    <source>
        <dbReference type="ARBA" id="ARBA00023316"/>
    </source>
</evidence>
<evidence type="ECO:0000256" key="1">
    <source>
        <dbReference type="ARBA" id="ARBA00010481"/>
    </source>
</evidence>
<accession>A0ABN7EAG3</accession>
<dbReference type="EC" id="2.4.1.-" evidence="6"/>
<dbReference type="PANTHER" id="PTHR31889">
    <property type="entry name" value="FUCOSYLTRANSFERASE 2-RELATED"/>
    <property type="match status" value="1"/>
</dbReference>
<comment type="caution">
    <text evidence="7">The sequence shown here is derived from an EMBL/GenBank/DDBJ whole genome shotgun (WGS) entry which is preliminary data.</text>
</comment>
<keyword evidence="8" id="KW-1185">Reference proteome</keyword>
<keyword evidence="3 6" id="KW-0808">Transferase</keyword>
<evidence type="ECO:0000256" key="2">
    <source>
        <dbReference type="ARBA" id="ARBA00022676"/>
    </source>
</evidence>
<sequence>MPWTRDEPSYAVPGKYVKGEQKITSPVSVGIVSSCCLVSPVNLYQTCLLYFERLQVLANSSCPSKQWHRDGASLPFIYVPITYRYDGNDKRFLLESDQEFLVRIPWMVLSGDNYFVPALFLNRMLEPELSRLFPDKETVFHHLSRTFNKEQSPLDQVVDQVINCTLSEGLLPPVALDRPVVSANLNNSKVVLITTLHSQFSDRTRNMYCEHPSKGGVLVSIHQPSHEEWQQMELENHDLKAWAEIYLLCFADVLVTSAESAFGYIAHGPAGIRPWILKSSYSGRMPEPSCVRDTSIYPCFHSLPWYDCESCKWLSDSGKEISYVTHCRDFPHGIELVGQID</sequence>
<dbReference type="PANTHER" id="PTHR31889:SF2">
    <property type="entry name" value="FUCOSYLTRANSFERASE 3"/>
    <property type="match status" value="1"/>
</dbReference>
<evidence type="ECO:0000256" key="3">
    <source>
        <dbReference type="ARBA" id="ARBA00022679"/>
    </source>
</evidence>
<name>A0ABN7EAG3_SPIIN</name>
<reference evidence="8" key="1">
    <citation type="journal article" date="2020" name="Sci. Rep.">
        <title>Chromosome-scale genome assembly for the duckweed Spirodela intermedia, integrating cytogenetic maps, PacBio and Oxford Nanopore libraries.</title>
        <authorList>
            <person name="Hoang P.T.N."/>
            <person name="Fiebig A."/>
            <person name="Novak P."/>
            <person name="Macas J."/>
            <person name="Cao H.X."/>
            <person name="Stepanenko A."/>
            <person name="Chen G."/>
            <person name="Borisjuk N."/>
            <person name="Scholz U."/>
            <person name="Schubert I."/>
        </authorList>
    </citation>
    <scope>NUCLEOTIDE SEQUENCE [LARGE SCALE GENOMIC DNA]</scope>
</reference>
<keyword evidence="4" id="KW-0325">Glycoprotein</keyword>
<evidence type="ECO:0000313" key="7">
    <source>
        <dbReference type="EMBL" id="CAA6674867.1"/>
    </source>
</evidence>
<dbReference type="InterPro" id="IPR004938">
    <property type="entry name" value="XG_FTase"/>
</dbReference>
<dbReference type="EMBL" id="CACRZD030000165">
    <property type="protein sequence ID" value="CAA6674867.1"/>
    <property type="molecule type" value="Genomic_DNA"/>
</dbReference>
<keyword evidence="2 6" id="KW-0328">Glycosyltransferase</keyword>